<keyword evidence="1" id="KW-0808">Transferase</keyword>
<dbReference type="AlphaFoldDB" id="A0A538STZ8"/>
<dbReference type="GO" id="GO:0005524">
    <property type="term" value="F:ATP binding"/>
    <property type="evidence" value="ECO:0007669"/>
    <property type="project" value="UniProtKB-KW"/>
</dbReference>
<dbReference type="InterPro" id="IPR008271">
    <property type="entry name" value="Ser/Thr_kinase_AS"/>
</dbReference>
<proteinExistence type="predicted"/>
<keyword evidence="4" id="KW-0067">ATP-binding</keyword>
<dbReference type="Gene3D" id="2.120.10.30">
    <property type="entry name" value="TolB, C-terminal domain"/>
    <property type="match status" value="3"/>
</dbReference>
<evidence type="ECO:0000256" key="2">
    <source>
        <dbReference type="ARBA" id="ARBA00022741"/>
    </source>
</evidence>
<gene>
    <name evidence="6" type="ORF">E6K74_04805</name>
    <name evidence="7" type="ORF">E6K77_06295</name>
</gene>
<dbReference type="SUPFAM" id="SSF56112">
    <property type="entry name" value="Protein kinase-like (PK-like)"/>
    <property type="match status" value="1"/>
</dbReference>
<dbReference type="EMBL" id="VBOU01000049">
    <property type="protein sequence ID" value="TMQ54883.1"/>
    <property type="molecule type" value="Genomic_DNA"/>
</dbReference>
<dbReference type="Proteomes" id="UP000317366">
    <property type="component" value="Unassembled WGS sequence"/>
</dbReference>
<dbReference type="SUPFAM" id="SSF82171">
    <property type="entry name" value="DPP6 N-terminal domain-like"/>
    <property type="match status" value="1"/>
</dbReference>
<evidence type="ECO:0000313" key="6">
    <source>
        <dbReference type="EMBL" id="TMQ54883.1"/>
    </source>
</evidence>
<keyword evidence="2" id="KW-0547">Nucleotide-binding</keyword>
<comment type="caution">
    <text evidence="6">The sequence shown here is derived from an EMBL/GenBank/DDBJ whole genome shotgun (WGS) entry which is preliminary data.</text>
</comment>
<accession>A0A538STZ8</accession>
<evidence type="ECO:0000313" key="8">
    <source>
        <dbReference type="Proteomes" id="UP000317366"/>
    </source>
</evidence>
<evidence type="ECO:0000256" key="1">
    <source>
        <dbReference type="ARBA" id="ARBA00022679"/>
    </source>
</evidence>
<evidence type="ECO:0000313" key="9">
    <source>
        <dbReference type="Proteomes" id="UP000319829"/>
    </source>
</evidence>
<dbReference type="EMBL" id="VBOX01000066">
    <property type="protein sequence ID" value="TMQ62935.1"/>
    <property type="molecule type" value="Genomic_DNA"/>
</dbReference>
<dbReference type="InterPro" id="IPR011659">
    <property type="entry name" value="WD40"/>
</dbReference>
<dbReference type="PROSITE" id="PS00108">
    <property type="entry name" value="PROTEIN_KINASE_ST"/>
    <property type="match status" value="1"/>
</dbReference>
<keyword evidence="3" id="KW-0418">Kinase</keyword>
<feature type="domain" description="Protein kinase" evidence="5">
    <location>
        <begin position="19"/>
        <end position="299"/>
    </location>
</feature>
<dbReference type="InterPro" id="IPR011042">
    <property type="entry name" value="6-blade_b-propeller_TolB-like"/>
</dbReference>
<protein>
    <recommendedName>
        <fullName evidence="5">Protein kinase domain-containing protein</fullName>
    </recommendedName>
</protein>
<name>A0A538STZ8_UNCEI</name>
<dbReference type="SUPFAM" id="SSF69304">
    <property type="entry name" value="Tricorn protease N-terminal domain"/>
    <property type="match status" value="1"/>
</dbReference>
<evidence type="ECO:0000259" key="5">
    <source>
        <dbReference type="PROSITE" id="PS50011"/>
    </source>
</evidence>
<dbReference type="Pfam" id="PF07676">
    <property type="entry name" value="PD40"/>
    <property type="match status" value="3"/>
</dbReference>
<dbReference type="GO" id="GO:0004674">
    <property type="term" value="F:protein serine/threonine kinase activity"/>
    <property type="evidence" value="ECO:0007669"/>
    <property type="project" value="TreeGrafter"/>
</dbReference>
<dbReference type="PROSITE" id="PS50011">
    <property type="entry name" value="PROTEIN_KINASE_DOM"/>
    <property type="match status" value="1"/>
</dbReference>
<reference evidence="8 9" key="1">
    <citation type="journal article" date="2019" name="Nat. Microbiol.">
        <title>Mediterranean grassland soil C-N compound turnover is dependent on rainfall and depth, and is mediated by genomically divergent microorganisms.</title>
        <authorList>
            <person name="Diamond S."/>
            <person name="Andeer P.F."/>
            <person name="Li Z."/>
            <person name="Crits-Christoph A."/>
            <person name="Burstein D."/>
            <person name="Anantharaman K."/>
            <person name="Lane K.R."/>
            <person name="Thomas B.C."/>
            <person name="Pan C."/>
            <person name="Northen T.R."/>
            <person name="Banfield J.F."/>
        </authorList>
    </citation>
    <scope>NUCLEOTIDE SEQUENCE [LARGE SCALE GENOMIC DNA]</scope>
    <source>
        <strain evidence="6">WS_4</strain>
        <strain evidence="7">WS_7</strain>
    </source>
</reference>
<dbReference type="PANTHER" id="PTHR43289:SF34">
    <property type="entry name" value="SERINE_THREONINE-PROTEIN KINASE YBDM-RELATED"/>
    <property type="match status" value="1"/>
</dbReference>
<sequence length="968" mass="103617">MSPAPSPTGAGIPAQVGPYRIERELARGGMGIVYLARDTRLDRAVAIKALPDDVAADPDRLARFEREAKTLASLNHPNIAGIYGVEESGGRRYLALEHVEGETLAARLLRGPLPLAETQEICLQIAAGVEAAHENGVIHRDLKPGNVMITPGDHVKVLDFGLAKGKVAADDRDLLANSPTLTESPVLPQSPTVQSPATLPGVILGTAAYLSPEQARGKAVDRRTDIWSFGCVLYECLTGKRAFEGETVSDTIARILERDVEWTRLPKTTPTRIRELLKRCLEKDPRKRLRDIGEARLVLEQRAGTGAADASAYAAAEPAAAPRPLSRMQRLFEGRGGILFGIGLAFGAALGIKLWGGAGDLASSMRRTDRSVTRLSLPIPPDLKALDADLTPDGSMEVLIAQPRAVSGATTPAGATGAGQPRPRIYTRLFNKTSFEPIRGTEGAMGFGFSPDGRWVVFAAPISDRTAQARLFKVPLDGSAPPVPVADYRDNWSGAALWLPSGDLIVAADRGKNFVRVPKSGEPPSKPMKFDTPDSSASFVFAGLLPGNRAALLQATFYERGGYRQGISIVDLKTGKTRILFPDGGSPHYAPTGHVLFTRHDVLYAAPFDLGKLALVGEPLPVMDGLRADAGWRNAAFDLSQNGTLQIAPGGAAWADRRAVIVSPGGTASEWSGERQAFESCMAVSPTGNRFAGVISNTKPLYEIWVSERGRRVSRRVIALPDADCDFPCWSPDGSRIAYAQFARTEADGIYVASVAGTETPRLIFRSGPRYDLAPLSWSPDGSHILVSMTVTGKQQLASIPGSAPPGAASEQLPPGPPPLFEGGAEYGGGAFAPDGQSIAFVSDETGRREVYVCGWGSNAPAGDPLVVSEGGGEHPLWSRDGRRLYYRTPQNKIMSVSIATKPELTASVPSVAWDLDALRIADPLFDILPDGKLLGIQKAENEDEITRFDITLNFFEELKQRFAAAKK</sequence>
<dbReference type="Proteomes" id="UP000319829">
    <property type="component" value="Unassembled WGS sequence"/>
</dbReference>
<organism evidence="6 9">
    <name type="scientific">Eiseniibacteriota bacterium</name>
    <dbReference type="NCBI Taxonomy" id="2212470"/>
    <lineage>
        <taxon>Bacteria</taxon>
        <taxon>Candidatus Eiseniibacteriota</taxon>
    </lineage>
</organism>
<evidence type="ECO:0000313" key="7">
    <source>
        <dbReference type="EMBL" id="TMQ62935.1"/>
    </source>
</evidence>
<dbReference type="SMART" id="SM00220">
    <property type="entry name" value="S_TKc"/>
    <property type="match status" value="1"/>
</dbReference>
<evidence type="ECO:0000256" key="3">
    <source>
        <dbReference type="ARBA" id="ARBA00022777"/>
    </source>
</evidence>
<dbReference type="Gene3D" id="3.30.200.20">
    <property type="entry name" value="Phosphorylase Kinase, domain 1"/>
    <property type="match status" value="1"/>
</dbReference>
<evidence type="ECO:0000256" key="4">
    <source>
        <dbReference type="ARBA" id="ARBA00022840"/>
    </source>
</evidence>
<dbReference type="CDD" id="cd14014">
    <property type="entry name" value="STKc_PknB_like"/>
    <property type="match status" value="1"/>
</dbReference>
<dbReference type="InterPro" id="IPR011009">
    <property type="entry name" value="Kinase-like_dom_sf"/>
</dbReference>
<dbReference type="InterPro" id="IPR000719">
    <property type="entry name" value="Prot_kinase_dom"/>
</dbReference>
<dbReference type="Gene3D" id="1.10.510.10">
    <property type="entry name" value="Transferase(Phosphotransferase) domain 1"/>
    <property type="match status" value="1"/>
</dbReference>
<dbReference type="PANTHER" id="PTHR43289">
    <property type="entry name" value="MITOGEN-ACTIVATED PROTEIN KINASE KINASE KINASE 20-RELATED"/>
    <property type="match status" value="1"/>
</dbReference>
<dbReference type="Pfam" id="PF00069">
    <property type="entry name" value="Pkinase"/>
    <property type="match status" value="1"/>
</dbReference>